<protein>
    <recommendedName>
        <fullName evidence="4">Secreted protein</fullName>
    </recommendedName>
</protein>
<gene>
    <name evidence="2" type="ORF">EDS130_LOCUS3881</name>
</gene>
<organism evidence="2 3">
    <name type="scientific">Adineta ricciae</name>
    <name type="common">Rotifer</name>
    <dbReference type="NCBI Taxonomy" id="249248"/>
    <lineage>
        <taxon>Eukaryota</taxon>
        <taxon>Metazoa</taxon>
        <taxon>Spiralia</taxon>
        <taxon>Gnathifera</taxon>
        <taxon>Rotifera</taxon>
        <taxon>Eurotatoria</taxon>
        <taxon>Bdelloidea</taxon>
        <taxon>Adinetida</taxon>
        <taxon>Adinetidae</taxon>
        <taxon>Adineta</taxon>
    </lineage>
</organism>
<accession>A0A813RGP5</accession>
<evidence type="ECO:0000313" key="2">
    <source>
        <dbReference type="EMBL" id="CAF0781939.1"/>
    </source>
</evidence>
<reference evidence="2" key="1">
    <citation type="submission" date="2021-02" db="EMBL/GenBank/DDBJ databases">
        <authorList>
            <person name="Nowell W R."/>
        </authorList>
    </citation>
    <scope>NUCLEOTIDE SEQUENCE</scope>
</reference>
<name>A0A813RGP5_ADIRI</name>
<dbReference type="AlphaFoldDB" id="A0A813RGP5"/>
<comment type="caution">
    <text evidence="2">The sequence shown here is derived from an EMBL/GenBank/DDBJ whole genome shotgun (WGS) entry which is preliminary data.</text>
</comment>
<evidence type="ECO:0008006" key="4">
    <source>
        <dbReference type="Google" id="ProtNLM"/>
    </source>
</evidence>
<keyword evidence="1" id="KW-0732">Signal</keyword>
<sequence length="68" mass="8267">MNNNLPFLLFLTQLFLESLQTFEDRAPTIEHSRETTIEKGFVGLACHHYHHHYDRRQLRNLETWCLRK</sequence>
<dbReference type="EMBL" id="CAJNOJ010000010">
    <property type="protein sequence ID" value="CAF0781939.1"/>
    <property type="molecule type" value="Genomic_DNA"/>
</dbReference>
<feature type="chain" id="PRO_5032292595" description="Secreted protein" evidence="1">
    <location>
        <begin position="22"/>
        <end position="68"/>
    </location>
</feature>
<dbReference type="Proteomes" id="UP000663852">
    <property type="component" value="Unassembled WGS sequence"/>
</dbReference>
<evidence type="ECO:0000256" key="1">
    <source>
        <dbReference type="SAM" id="SignalP"/>
    </source>
</evidence>
<evidence type="ECO:0000313" key="3">
    <source>
        <dbReference type="Proteomes" id="UP000663852"/>
    </source>
</evidence>
<feature type="signal peptide" evidence="1">
    <location>
        <begin position="1"/>
        <end position="21"/>
    </location>
</feature>
<proteinExistence type="predicted"/>